<dbReference type="EMBL" id="OE181309">
    <property type="protein sequence ID" value="CAD7572944.1"/>
    <property type="molecule type" value="Genomic_DNA"/>
</dbReference>
<evidence type="ECO:0000256" key="1">
    <source>
        <dbReference type="SAM" id="MobiDB-lite"/>
    </source>
</evidence>
<gene>
    <name evidence="2" type="ORF">TCMB3V08_LOCUS5588</name>
</gene>
<feature type="region of interest" description="Disordered" evidence="1">
    <location>
        <begin position="174"/>
        <end position="205"/>
    </location>
</feature>
<reference evidence="2" key="1">
    <citation type="submission" date="2020-11" db="EMBL/GenBank/DDBJ databases">
        <authorList>
            <person name="Tran Van P."/>
        </authorList>
    </citation>
    <scope>NUCLEOTIDE SEQUENCE</scope>
</reference>
<dbReference type="AlphaFoldDB" id="A0A7R9J585"/>
<evidence type="ECO:0000313" key="2">
    <source>
        <dbReference type="EMBL" id="CAD7572944.1"/>
    </source>
</evidence>
<accession>A0A7R9J585</accession>
<sequence length="205" mass="22634">MIGAGNVELEEVNPHSRGGRVENHLGKTTPSSLDRDSNLDLPILGSRAQHDKRVSQLRHRGGSYTLLILQDESDTSNSVDEIVKTEIKLYDSSFGIMNSNIDHFTPVDKSEEDIVLHMEEVGYVKLNIALKGLRQEVIAILMEEEGNVNLIIVVNMLCEEDIVSHTEVEGNISGNPKTTLGVGLEPPQSPHGYTTEYTPSFNSVR</sequence>
<feature type="compositionally biased region" description="Polar residues" evidence="1">
    <location>
        <begin position="191"/>
        <end position="205"/>
    </location>
</feature>
<proteinExistence type="predicted"/>
<name>A0A7R9J585_TIMCA</name>
<feature type="region of interest" description="Disordered" evidence="1">
    <location>
        <begin position="1"/>
        <end position="37"/>
    </location>
</feature>
<organism evidence="2">
    <name type="scientific">Timema californicum</name>
    <name type="common">California timema</name>
    <name type="synonym">Walking stick</name>
    <dbReference type="NCBI Taxonomy" id="61474"/>
    <lineage>
        <taxon>Eukaryota</taxon>
        <taxon>Metazoa</taxon>
        <taxon>Ecdysozoa</taxon>
        <taxon>Arthropoda</taxon>
        <taxon>Hexapoda</taxon>
        <taxon>Insecta</taxon>
        <taxon>Pterygota</taxon>
        <taxon>Neoptera</taxon>
        <taxon>Polyneoptera</taxon>
        <taxon>Phasmatodea</taxon>
        <taxon>Timematodea</taxon>
        <taxon>Timematoidea</taxon>
        <taxon>Timematidae</taxon>
        <taxon>Timema</taxon>
    </lineage>
</organism>
<protein>
    <submittedName>
        <fullName evidence="2">(California timema) hypothetical protein</fullName>
    </submittedName>
</protein>